<name>A0ABQ6V4E3_9MICO</name>
<proteinExistence type="predicted"/>
<evidence type="ECO:0000313" key="4">
    <source>
        <dbReference type="Proteomes" id="UP000478836"/>
    </source>
</evidence>
<dbReference type="EMBL" id="WAAO01000002">
    <property type="protein sequence ID" value="KAB1864243.1"/>
    <property type="molecule type" value="Genomic_DNA"/>
</dbReference>
<evidence type="ECO:0000259" key="2">
    <source>
        <dbReference type="Pfam" id="PF13524"/>
    </source>
</evidence>
<feature type="domain" description="Glycosyltransferase 2-like" evidence="1">
    <location>
        <begin position="206"/>
        <end position="335"/>
    </location>
</feature>
<dbReference type="RefSeq" id="WP_151459279.1">
    <property type="nucleotide sequence ID" value="NZ_WAAO01000002.1"/>
</dbReference>
<dbReference type="Proteomes" id="UP000478836">
    <property type="component" value="Unassembled WGS sequence"/>
</dbReference>
<reference evidence="4" key="1">
    <citation type="submission" date="2019-09" db="EMBL/GenBank/DDBJ databases">
        <title>Whole genome sequencing of Microbacterium maritypicum.</title>
        <authorList>
            <person name="Lenchi N."/>
        </authorList>
    </citation>
    <scope>NUCLEOTIDE SEQUENCE [LARGE SCALE GENOMIC DNA]</scope>
    <source>
        <strain evidence="4">G1</strain>
    </source>
</reference>
<dbReference type="PANTHER" id="PTHR22916">
    <property type="entry name" value="GLYCOSYLTRANSFERASE"/>
    <property type="match status" value="1"/>
</dbReference>
<dbReference type="Pfam" id="PF00535">
    <property type="entry name" value="Glycos_transf_2"/>
    <property type="match status" value="1"/>
</dbReference>
<feature type="domain" description="Spore protein YkvP/CgeB glycosyl transferase-like" evidence="2">
    <location>
        <begin position="891"/>
        <end position="1024"/>
    </location>
</feature>
<evidence type="ECO:0000259" key="1">
    <source>
        <dbReference type="Pfam" id="PF00535"/>
    </source>
</evidence>
<dbReference type="InterPro" id="IPR055259">
    <property type="entry name" value="YkvP/CgeB_Glyco_trans-like"/>
</dbReference>
<dbReference type="Pfam" id="PF13524">
    <property type="entry name" value="Glyco_trans_1_2"/>
    <property type="match status" value="1"/>
</dbReference>
<dbReference type="Gene3D" id="3.90.550.10">
    <property type="entry name" value="Spore Coat Polysaccharide Biosynthesis Protein SpsA, Chain A"/>
    <property type="match status" value="1"/>
</dbReference>
<sequence>MSTIRELSRLARRVPVVRRAVEAGDPRRRAERLARLGIVDAPLYAAQLGVPSITVEDAAMHYATVGFRLGYTLNVLTDPFVLRRSMIRTDRPALYDYFNSAAWHARTTEVWSVARYVEENPEALEHPAGPVGHLWERVTRDPSTEVSIESGGAHPVPWSEIYPVLRDATAEWAELERDRRERYPRRELTHAESLAPADTDRGGKVSIVMPVWNRGGAMRRAVESIIAQTWSDWELLIVDDGSWDDTVSAAELLASRDSRIRVLKNDHQGVCAARNAGIAAATGDYVAFLDSDNTWLPTFLHDMVTTMTRESMTTAYATIAMEDEAGTRYRYGSPSPTSLLRGNSIDLNTLVARRDAIEAVGGFDPTLRRAVDYDLILKLAAHAPIRHVPTLGARYDNSEDASDRISTTEAFGWNTEVRLRHSAKNGTEGRGPDADTTVVCLVQRHDAALASKFVALTEIAEGSADVRIVAVGVKPDEWRNISAYASGRDRVSAMLHQSGEPFAYVVERELRRSTARVFGVIDPLSLFTAAGVRELVDEVSSGRATAVIPLTVSTSGTVESMGSLLVGSQRTPVAILGGHPIEDARRLGPTVELRALSGRSAFVSRAALSEAGGLDPLLFNEHEWAGLANAFEDRSLAVRTDVEFTQMAAPWEFVQLDPAGTASALRSRLAGCAVTPPERWYAPLDMRVPHWRQVLPSVATEDDDSTPEPQPELLLPVVTRDRKTTTLDGRVIPRLRWAIKTASPSGPVGESWGDTHFGRALADALTALGQDAVVDAREAQHRETEYLDDVVVHLRGLDEFVPSPGSLSYLWVISHPDMVAKAEAQRFDRVFAASLSWSADVTRRWSLPVEPLLQCTDPDRFRPTAAREREGLLFVGNSRGIPRPTVMESVRGGLPLELYGGDWERFVPAEAIAGSRVDNAALGEMYAGAAVVLNDHWADMQREGFISNRLFDVVAAGGRVYSDTVPGIDEIFQGAVQTYRSVSEIIPFLSGDLDAQFPDEDELARISAHIRAEHSFATRARVLLEYAIADLENTVA</sequence>
<organism evidence="3 4">
    <name type="scientific">Microbacterium algeriense</name>
    <dbReference type="NCBI Taxonomy" id="2615184"/>
    <lineage>
        <taxon>Bacteria</taxon>
        <taxon>Bacillati</taxon>
        <taxon>Actinomycetota</taxon>
        <taxon>Actinomycetes</taxon>
        <taxon>Micrococcales</taxon>
        <taxon>Microbacteriaceae</taxon>
        <taxon>Microbacterium</taxon>
    </lineage>
</organism>
<dbReference type="GeneID" id="77476575"/>
<dbReference type="SUPFAM" id="SSF53448">
    <property type="entry name" value="Nucleotide-diphospho-sugar transferases"/>
    <property type="match status" value="1"/>
</dbReference>
<dbReference type="InterPro" id="IPR029044">
    <property type="entry name" value="Nucleotide-diphossugar_trans"/>
</dbReference>
<evidence type="ECO:0000313" key="3">
    <source>
        <dbReference type="EMBL" id="KAB1864243.1"/>
    </source>
</evidence>
<gene>
    <name evidence="3" type="ORF">F6A08_08935</name>
</gene>
<accession>A0ABQ6V4E3</accession>
<comment type="caution">
    <text evidence="3">The sequence shown here is derived from an EMBL/GenBank/DDBJ whole genome shotgun (WGS) entry which is preliminary data.</text>
</comment>
<dbReference type="InterPro" id="IPR001173">
    <property type="entry name" value="Glyco_trans_2-like"/>
</dbReference>
<dbReference type="PANTHER" id="PTHR22916:SF3">
    <property type="entry name" value="UDP-GLCNAC:BETAGAL BETA-1,3-N-ACETYLGLUCOSAMINYLTRANSFERASE-LIKE PROTEIN 1"/>
    <property type="match status" value="1"/>
</dbReference>
<keyword evidence="4" id="KW-1185">Reference proteome</keyword>
<protein>
    <submittedName>
        <fullName evidence="3">Glycosyltransferase</fullName>
    </submittedName>
</protein>